<keyword evidence="2 4" id="KW-0863">Zinc-finger</keyword>
<evidence type="ECO:0000256" key="2">
    <source>
        <dbReference type="ARBA" id="ARBA00022771"/>
    </source>
</evidence>
<evidence type="ECO:0008006" key="10">
    <source>
        <dbReference type="Google" id="ProtNLM"/>
    </source>
</evidence>
<dbReference type="SMART" id="SM00291">
    <property type="entry name" value="ZnF_ZZ"/>
    <property type="match status" value="2"/>
</dbReference>
<keyword evidence="3" id="KW-0862">Zinc</keyword>
<dbReference type="SUPFAM" id="SSF57850">
    <property type="entry name" value="RING/U-box"/>
    <property type="match status" value="2"/>
</dbReference>
<evidence type="ECO:0000313" key="8">
    <source>
        <dbReference type="EMBL" id="KAJ3578296.1"/>
    </source>
</evidence>
<feature type="domain" description="ZZ-type" evidence="6">
    <location>
        <begin position="309"/>
        <end position="366"/>
    </location>
</feature>
<keyword evidence="5" id="KW-0812">Transmembrane</keyword>
<protein>
    <recommendedName>
        <fullName evidence="10">ZZ-type domain-containing protein</fullName>
    </recommendedName>
</protein>
<dbReference type="InterPro" id="IPR002138">
    <property type="entry name" value="Pept_C14_p10"/>
</dbReference>
<dbReference type="GO" id="GO:0004197">
    <property type="term" value="F:cysteine-type endopeptidase activity"/>
    <property type="evidence" value="ECO:0007669"/>
    <property type="project" value="InterPro"/>
</dbReference>
<dbReference type="InterPro" id="IPR043145">
    <property type="entry name" value="Znf_ZZ_sf"/>
</dbReference>
<feature type="transmembrane region" description="Helical" evidence="5">
    <location>
        <begin position="37"/>
        <end position="64"/>
    </location>
</feature>
<feature type="domain" description="ZZ-type" evidence="6">
    <location>
        <begin position="221"/>
        <end position="277"/>
    </location>
</feature>
<dbReference type="PROSITE" id="PS50135">
    <property type="entry name" value="ZF_ZZ_2"/>
    <property type="match status" value="2"/>
</dbReference>
<dbReference type="GO" id="GO:0006508">
    <property type="term" value="P:proteolysis"/>
    <property type="evidence" value="ECO:0007669"/>
    <property type="project" value="InterPro"/>
</dbReference>
<keyword evidence="1" id="KW-0479">Metal-binding</keyword>
<dbReference type="AlphaFoldDB" id="A0A9W8NJH7"/>
<sequence length="508" mass="54271">MPIQETLEFKSDEFRRVAAEASTDWLRKEEVKATRKGVLSTFGVGVGVSGAVSTGGVSILYAAYKTRSSYVAWRKLEIIQAELRKRNVKLHKISKSKDILGPVAIGTVGFIVGAEVTDLFDGITGIDQIGALPDDALPSTGLFDNPGEAVNGAAGAVEQIFDTITGDAGTAAAITTTDAIAYHAGMVQIQTIAQELGQSAAEKLLFTPGEPSPECRRGNGVTNLSCDNCKAKIPQGPYWHCCGCYGDNYDICDGCYASNVRCKSSKHSMKRLQTPTRADFIDRMSTTPGYSIWKPKAGASTLVSELEKKFLFQCNFCQDEVRQGKIFHCFECGDFDLCDECYLLGKRCDNGHDLTSGLCTIDISDCQGYVRDSLASQDLAPRNCTNCRKPAYQGAVTPAKIVLGTTPIAFATPVMSAGAAVNNLASICCFSTSCPTTFLVLDTPAPVSESGRQLETSRKGVHVHGVKPTSLADHFSTVANALVKAQTTSTCVCAATEVADTATTRITF</sequence>
<dbReference type="Proteomes" id="UP001148614">
    <property type="component" value="Unassembled WGS sequence"/>
</dbReference>
<proteinExistence type="predicted"/>
<dbReference type="InterPro" id="IPR000433">
    <property type="entry name" value="Znf_ZZ"/>
</dbReference>
<keyword evidence="5" id="KW-1133">Transmembrane helix</keyword>
<feature type="domain" description="Caspase family p10" evidence="7">
    <location>
        <begin position="270"/>
        <end position="306"/>
    </location>
</feature>
<dbReference type="GO" id="GO:0008270">
    <property type="term" value="F:zinc ion binding"/>
    <property type="evidence" value="ECO:0007669"/>
    <property type="project" value="UniProtKB-KW"/>
</dbReference>
<evidence type="ECO:0000256" key="1">
    <source>
        <dbReference type="ARBA" id="ARBA00022723"/>
    </source>
</evidence>
<evidence type="ECO:0000259" key="7">
    <source>
        <dbReference type="PROSITE" id="PS50207"/>
    </source>
</evidence>
<evidence type="ECO:0000256" key="5">
    <source>
        <dbReference type="SAM" id="Phobius"/>
    </source>
</evidence>
<evidence type="ECO:0000256" key="3">
    <source>
        <dbReference type="ARBA" id="ARBA00022833"/>
    </source>
</evidence>
<reference evidence="8" key="1">
    <citation type="submission" date="2022-07" db="EMBL/GenBank/DDBJ databases">
        <title>Genome Sequence of Xylaria arbuscula.</title>
        <authorList>
            <person name="Buettner E."/>
        </authorList>
    </citation>
    <scope>NUCLEOTIDE SEQUENCE</scope>
    <source>
        <strain evidence="8">VT107</strain>
    </source>
</reference>
<evidence type="ECO:0000313" key="9">
    <source>
        <dbReference type="Proteomes" id="UP001148614"/>
    </source>
</evidence>
<name>A0A9W8NJH7_9PEZI</name>
<organism evidence="8 9">
    <name type="scientific">Xylaria arbuscula</name>
    <dbReference type="NCBI Taxonomy" id="114810"/>
    <lineage>
        <taxon>Eukaryota</taxon>
        <taxon>Fungi</taxon>
        <taxon>Dikarya</taxon>
        <taxon>Ascomycota</taxon>
        <taxon>Pezizomycotina</taxon>
        <taxon>Sordariomycetes</taxon>
        <taxon>Xylariomycetidae</taxon>
        <taxon>Xylariales</taxon>
        <taxon>Xylariaceae</taxon>
        <taxon>Xylaria</taxon>
    </lineage>
</organism>
<keyword evidence="9" id="KW-1185">Reference proteome</keyword>
<comment type="caution">
    <text evidence="8">The sequence shown here is derived from an EMBL/GenBank/DDBJ whole genome shotgun (WGS) entry which is preliminary data.</text>
</comment>
<evidence type="ECO:0000256" key="4">
    <source>
        <dbReference type="PROSITE-ProRule" id="PRU00228"/>
    </source>
</evidence>
<gene>
    <name evidence="8" type="ORF">NPX13_g2265</name>
</gene>
<accession>A0A9W8NJH7</accession>
<dbReference type="Gene3D" id="3.30.60.90">
    <property type="match status" value="2"/>
</dbReference>
<evidence type="ECO:0000259" key="6">
    <source>
        <dbReference type="PROSITE" id="PS50135"/>
    </source>
</evidence>
<dbReference type="EMBL" id="JANPWZ010000233">
    <property type="protein sequence ID" value="KAJ3578296.1"/>
    <property type="molecule type" value="Genomic_DNA"/>
</dbReference>
<dbReference type="PROSITE" id="PS50207">
    <property type="entry name" value="CASPASE_P10"/>
    <property type="match status" value="1"/>
</dbReference>
<keyword evidence="5" id="KW-0472">Membrane</keyword>